<keyword evidence="7" id="KW-1185">Reference proteome</keyword>
<dbReference type="InterPro" id="IPR036388">
    <property type="entry name" value="WH-like_DNA-bd_sf"/>
</dbReference>
<evidence type="ECO:0000256" key="2">
    <source>
        <dbReference type="ARBA" id="ARBA00023125"/>
    </source>
</evidence>
<keyword evidence="3" id="KW-0804">Transcription</keyword>
<dbReference type="Gene3D" id="1.10.10.10">
    <property type="entry name" value="Winged helix-like DNA-binding domain superfamily/Winged helix DNA-binding domain"/>
    <property type="match status" value="1"/>
</dbReference>
<dbReference type="InterPro" id="IPR039422">
    <property type="entry name" value="MarR/SlyA-like"/>
</dbReference>
<dbReference type="InterPro" id="IPR000835">
    <property type="entry name" value="HTH_MarR-typ"/>
</dbReference>
<dbReference type="PANTHER" id="PTHR33164">
    <property type="entry name" value="TRANSCRIPTIONAL REGULATOR, MARR FAMILY"/>
    <property type="match status" value="1"/>
</dbReference>
<gene>
    <name evidence="6" type="ORF">GCM10008098_24860</name>
</gene>
<dbReference type="Pfam" id="PF01047">
    <property type="entry name" value="MarR"/>
    <property type="match status" value="1"/>
</dbReference>
<evidence type="ECO:0000256" key="3">
    <source>
        <dbReference type="ARBA" id="ARBA00023163"/>
    </source>
</evidence>
<dbReference type="Proteomes" id="UP000621898">
    <property type="component" value="Unassembled WGS sequence"/>
</dbReference>
<evidence type="ECO:0000256" key="4">
    <source>
        <dbReference type="SAM" id="MobiDB-lite"/>
    </source>
</evidence>
<dbReference type="InterPro" id="IPR023187">
    <property type="entry name" value="Tscrpt_reg_MarR-type_CS"/>
</dbReference>
<evidence type="ECO:0000313" key="7">
    <source>
        <dbReference type="Proteomes" id="UP000621898"/>
    </source>
</evidence>
<feature type="compositionally biased region" description="Polar residues" evidence="4">
    <location>
        <begin position="7"/>
        <end position="16"/>
    </location>
</feature>
<proteinExistence type="predicted"/>
<dbReference type="SMART" id="SM00347">
    <property type="entry name" value="HTH_MARR"/>
    <property type="match status" value="1"/>
</dbReference>
<protein>
    <recommendedName>
        <fullName evidence="5">HTH marR-type domain-containing protein</fullName>
    </recommendedName>
</protein>
<dbReference type="PROSITE" id="PS50995">
    <property type="entry name" value="HTH_MARR_2"/>
    <property type="match status" value="1"/>
</dbReference>
<dbReference type="PRINTS" id="PR00598">
    <property type="entry name" value="HTHMARR"/>
</dbReference>
<feature type="region of interest" description="Disordered" evidence="4">
    <location>
        <begin position="1"/>
        <end position="21"/>
    </location>
</feature>
<dbReference type="InterPro" id="IPR036390">
    <property type="entry name" value="WH_DNA-bd_sf"/>
</dbReference>
<dbReference type="PANTHER" id="PTHR33164:SF64">
    <property type="entry name" value="TRANSCRIPTIONAL REGULATOR SLYA"/>
    <property type="match status" value="1"/>
</dbReference>
<evidence type="ECO:0000313" key="6">
    <source>
        <dbReference type="EMBL" id="GGY30394.1"/>
    </source>
</evidence>
<reference evidence="7" key="1">
    <citation type="journal article" date="2019" name="Int. J. Syst. Evol. Microbiol.">
        <title>The Global Catalogue of Microorganisms (GCM) 10K type strain sequencing project: providing services to taxonomists for standard genome sequencing and annotation.</title>
        <authorList>
            <consortium name="The Broad Institute Genomics Platform"/>
            <consortium name="The Broad Institute Genome Sequencing Center for Infectious Disease"/>
            <person name="Wu L."/>
            <person name="Ma J."/>
        </authorList>
    </citation>
    <scope>NUCLEOTIDE SEQUENCE [LARGE SCALE GENOMIC DNA]</scope>
    <source>
        <strain evidence="7">KCTC 22232</strain>
    </source>
</reference>
<keyword evidence="2" id="KW-0238">DNA-binding</keyword>
<keyword evidence="1" id="KW-0805">Transcription regulation</keyword>
<dbReference type="EMBL" id="BMXT01000002">
    <property type="protein sequence ID" value="GGY30394.1"/>
    <property type="molecule type" value="Genomic_DNA"/>
</dbReference>
<evidence type="ECO:0000259" key="5">
    <source>
        <dbReference type="PROSITE" id="PS50995"/>
    </source>
</evidence>
<evidence type="ECO:0000256" key="1">
    <source>
        <dbReference type="ARBA" id="ARBA00023015"/>
    </source>
</evidence>
<organism evidence="6 7">
    <name type="scientific">Rhodanobacter panaciterrae</name>
    <dbReference type="NCBI Taxonomy" id="490572"/>
    <lineage>
        <taxon>Bacteria</taxon>
        <taxon>Pseudomonadati</taxon>
        <taxon>Pseudomonadota</taxon>
        <taxon>Gammaproteobacteria</taxon>
        <taxon>Lysobacterales</taxon>
        <taxon>Rhodanobacteraceae</taxon>
        <taxon>Rhodanobacter</taxon>
    </lineage>
</organism>
<name>A0ABQ3A2P3_9GAMM</name>
<accession>A0ABQ3A2P3</accession>
<dbReference type="SUPFAM" id="SSF46785">
    <property type="entry name" value="Winged helix' DNA-binding domain"/>
    <property type="match status" value="1"/>
</dbReference>
<dbReference type="PROSITE" id="PS01117">
    <property type="entry name" value="HTH_MARR_1"/>
    <property type="match status" value="1"/>
</dbReference>
<feature type="domain" description="HTH marR-type" evidence="5">
    <location>
        <begin position="20"/>
        <end position="155"/>
    </location>
</feature>
<comment type="caution">
    <text evidence="6">The sequence shown here is derived from an EMBL/GenBank/DDBJ whole genome shotgun (WGS) entry which is preliminary data.</text>
</comment>
<sequence>MPGMKQNDLTPTSVTNEPDAPSLGMLITMVRSEIVRAIEAELASQGLDLSFTQYLILKKSQQLGAVSATELARAVELDGGAMTRQLDQLERKGYLRRSPHEQDRRALRIELTEAGSTIWQNTASVCSQRVMNAAQRSLNPAEQAQLHDYLERMLQAFRDKN</sequence>